<evidence type="ECO:0000313" key="4">
    <source>
        <dbReference type="EMBL" id="PRX47575.1"/>
    </source>
</evidence>
<evidence type="ECO:0000256" key="2">
    <source>
        <dbReference type="ARBA" id="ARBA00022679"/>
    </source>
</evidence>
<dbReference type="SUPFAM" id="SSF53335">
    <property type="entry name" value="S-adenosyl-L-methionine-dependent methyltransferases"/>
    <property type="match status" value="1"/>
</dbReference>
<dbReference type="Proteomes" id="UP000238362">
    <property type="component" value="Unassembled WGS sequence"/>
</dbReference>
<proteinExistence type="predicted"/>
<keyword evidence="5" id="KW-1185">Reference proteome</keyword>
<evidence type="ECO:0000259" key="3">
    <source>
        <dbReference type="Pfam" id="PF13649"/>
    </source>
</evidence>
<dbReference type="Pfam" id="PF13649">
    <property type="entry name" value="Methyltransf_25"/>
    <property type="match status" value="1"/>
</dbReference>
<dbReference type="RefSeq" id="WP_106179077.1">
    <property type="nucleotide sequence ID" value="NZ_PVNH01000005.1"/>
</dbReference>
<dbReference type="PANTHER" id="PTHR43861">
    <property type="entry name" value="TRANS-ACONITATE 2-METHYLTRANSFERASE-RELATED"/>
    <property type="match status" value="1"/>
</dbReference>
<feature type="domain" description="Methyltransferase" evidence="3">
    <location>
        <begin position="54"/>
        <end position="144"/>
    </location>
</feature>
<protein>
    <submittedName>
        <fullName evidence="4">Methyltransferase family protein</fullName>
    </submittedName>
</protein>
<dbReference type="CDD" id="cd02440">
    <property type="entry name" value="AdoMet_MTases"/>
    <property type="match status" value="1"/>
</dbReference>
<organism evidence="4 5">
    <name type="scientific">Prauserella shujinwangii</name>
    <dbReference type="NCBI Taxonomy" id="1453103"/>
    <lineage>
        <taxon>Bacteria</taxon>
        <taxon>Bacillati</taxon>
        <taxon>Actinomycetota</taxon>
        <taxon>Actinomycetes</taxon>
        <taxon>Pseudonocardiales</taxon>
        <taxon>Pseudonocardiaceae</taxon>
        <taxon>Prauserella</taxon>
    </lineage>
</organism>
<comment type="caution">
    <text evidence="4">The sequence shown here is derived from an EMBL/GenBank/DDBJ whole genome shotgun (WGS) entry which is preliminary data.</text>
</comment>
<dbReference type="GO" id="GO:0008168">
    <property type="term" value="F:methyltransferase activity"/>
    <property type="evidence" value="ECO:0007669"/>
    <property type="project" value="UniProtKB-KW"/>
</dbReference>
<dbReference type="AlphaFoldDB" id="A0A2T0LUR5"/>
<dbReference type="EMBL" id="PVNH01000005">
    <property type="protein sequence ID" value="PRX47575.1"/>
    <property type="molecule type" value="Genomic_DNA"/>
</dbReference>
<dbReference type="PANTHER" id="PTHR43861:SF1">
    <property type="entry name" value="TRANS-ACONITATE 2-METHYLTRANSFERASE"/>
    <property type="match status" value="1"/>
</dbReference>
<dbReference type="OrthoDB" id="9805171at2"/>
<keyword evidence="2 4" id="KW-0808">Transferase</keyword>
<dbReference type="InterPro" id="IPR041698">
    <property type="entry name" value="Methyltransf_25"/>
</dbReference>
<dbReference type="GO" id="GO:0032259">
    <property type="term" value="P:methylation"/>
    <property type="evidence" value="ECO:0007669"/>
    <property type="project" value="UniProtKB-KW"/>
</dbReference>
<accession>A0A2T0LUR5</accession>
<dbReference type="InterPro" id="IPR029063">
    <property type="entry name" value="SAM-dependent_MTases_sf"/>
</dbReference>
<sequence>MTETDFLSRTRTSYDTIADYYAEWIEGELAGRPGDRAVLAWFAELVRGDDLGPVADIGCGPGRISAHLHGLGVRVFGVDLSPAMIEVARRTYPDLRFDVGSMTSLELADGSLGGIVAWYSIIHVPDDALPRVFAEFERVLAPGGYLQLAFQVGDEPLHRDEAAGFDISLDFHRRQPDRVAALLTEAGFELRAHLLRERETYGEFEEKTPQAFLLARKRSA</sequence>
<gene>
    <name evidence="4" type="ORF">B0I33_105154</name>
</gene>
<reference evidence="4 5" key="1">
    <citation type="submission" date="2018-03" db="EMBL/GenBank/DDBJ databases">
        <title>Genomic Encyclopedia of Type Strains, Phase III (KMG-III): the genomes of soil and plant-associated and newly described type strains.</title>
        <authorList>
            <person name="Whitman W."/>
        </authorList>
    </citation>
    <scope>NUCLEOTIDE SEQUENCE [LARGE SCALE GENOMIC DNA]</scope>
    <source>
        <strain evidence="4 5">CGMCC 4.7125</strain>
    </source>
</reference>
<keyword evidence="1 4" id="KW-0489">Methyltransferase</keyword>
<evidence type="ECO:0000313" key="5">
    <source>
        <dbReference type="Proteomes" id="UP000238362"/>
    </source>
</evidence>
<name>A0A2T0LUR5_9PSEU</name>
<dbReference type="Gene3D" id="3.40.50.150">
    <property type="entry name" value="Vaccinia Virus protein VP39"/>
    <property type="match status" value="1"/>
</dbReference>
<evidence type="ECO:0000256" key="1">
    <source>
        <dbReference type="ARBA" id="ARBA00022603"/>
    </source>
</evidence>